<gene>
    <name evidence="1" type="ORF">BN850_0077290</name>
</gene>
<sequence length="107" mass="12547">MSKPITIDSHHIPLLENFLETIQLHIEELMVTLNKLTEVREHVPQSQTQKCANVDNLIKYISLEACWHMRTFNTYKEIRDMVRPLATRKTDLLSENTTNIAMNSPHY</sequence>
<comment type="caution">
    <text evidence="1">The sequence shown here is derived from an EMBL/GenBank/DDBJ whole genome shotgun (WGS) entry which is preliminary data.</text>
</comment>
<name>A0A090MIL9_9HYPO</name>
<accession>A0A090MIL9</accession>
<proteinExistence type="predicted"/>
<dbReference type="AlphaFoldDB" id="A0A090MIL9"/>
<dbReference type="EMBL" id="CBMI010002157">
    <property type="protein sequence ID" value="CEG04837.1"/>
    <property type="molecule type" value="Genomic_DNA"/>
</dbReference>
<organism evidence="1">
    <name type="scientific">Fusarium clavum</name>
    <dbReference type="NCBI Taxonomy" id="2594811"/>
    <lineage>
        <taxon>Eukaryota</taxon>
        <taxon>Fungi</taxon>
        <taxon>Dikarya</taxon>
        <taxon>Ascomycota</taxon>
        <taxon>Pezizomycotina</taxon>
        <taxon>Sordariomycetes</taxon>
        <taxon>Hypocreomycetidae</taxon>
        <taxon>Hypocreales</taxon>
        <taxon>Nectriaceae</taxon>
        <taxon>Fusarium</taxon>
        <taxon>Fusarium incarnatum-equiseti species complex</taxon>
    </lineage>
</organism>
<reference evidence="1" key="1">
    <citation type="submission" date="2013-05" db="EMBL/GenBank/DDBJ databases">
        <title>Draft genome sequences of six wheat associated Fusarium spp. isolates.</title>
        <authorList>
            <person name="Moolhuijzen P.M."/>
            <person name="Manners J.M."/>
            <person name="Wilcox S."/>
            <person name="Bellgard M.I."/>
            <person name="Gardiner D.M."/>
        </authorList>
    </citation>
    <scope>NUCLEOTIDE SEQUENCE</scope>
    <source>
        <strain evidence="1">CS3069</strain>
    </source>
</reference>
<protein>
    <submittedName>
        <fullName evidence="1">WGS project CBMI000000000 data, contig CS3069_c002159</fullName>
    </submittedName>
</protein>
<evidence type="ECO:0000313" key="1">
    <source>
        <dbReference type="EMBL" id="CEG04837.1"/>
    </source>
</evidence>